<organism evidence="7 8">
    <name type="scientific">Nocardia aurantia</name>
    <dbReference type="NCBI Taxonomy" id="2585199"/>
    <lineage>
        <taxon>Bacteria</taxon>
        <taxon>Bacillati</taxon>
        <taxon>Actinomycetota</taxon>
        <taxon>Actinomycetes</taxon>
        <taxon>Mycobacteriales</taxon>
        <taxon>Nocardiaceae</taxon>
        <taxon>Nocardia</taxon>
    </lineage>
</organism>
<evidence type="ECO:0000256" key="1">
    <source>
        <dbReference type="ARBA" id="ARBA00004141"/>
    </source>
</evidence>
<evidence type="ECO:0000256" key="2">
    <source>
        <dbReference type="ARBA" id="ARBA00022692"/>
    </source>
</evidence>
<dbReference type="EMBL" id="WEGI01000012">
    <property type="protein sequence ID" value="MQY29808.1"/>
    <property type="molecule type" value="Genomic_DNA"/>
</dbReference>
<evidence type="ECO:0000259" key="6">
    <source>
        <dbReference type="Pfam" id="PF04138"/>
    </source>
</evidence>
<evidence type="ECO:0000256" key="5">
    <source>
        <dbReference type="SAM" id="Phobius"/>
    </source>
</evidence>
<protein>
    <recommendedName>
        <fullName evidence="6">GtrA/DPMS transmembrane domain-containing protein</fullName>
    </recommendedName>
</protein>
<keyword evidence="8" id="KW-1185">Reference proteome</keyword>
<dbReference type="GO" id="GO:0000271">
    <property type="term" value="P:polysaccharide biosynthetic process"/>
    <property type="evidence" value="ECO:0007669"/>
    <property type="project" value="InterPro"/>
</dbReference>
<feature type="transmembrane region" description="Helical" evidence="5">
    <location>
        <begin position="58"/>
        <end position="84"/>
    </location>
</feature>
<dbReference type="GO" id="GO:0016020">
    <property type="term" value="C:membrane"/>
    <property type="evidence" value="ECO:0007669"/>
    <property type="project" value="UniProtKB-SubCell"/>
</dbReference>
<evidence type="ECO:0000313" key="8">
    <source>
        <dbReference type="Proteomes" id="UP000431401"/>
    </source>
</evidence>
<dbReference type="InterPro" id="IPR007267">
    <property type="entry name" value="GtrA_DPMS_TM"/>
</dbReference>
<comment type="subcellular location">
    <subcellularLocation>
        <location evidence="1">Membrane</location>
        <topology evidence="1">Multi-pass membrane protein</topology>
    </subcellularLocation>
</comment>
<dbReference type="AlphaFoldDB" id="A0A7K0DW45"/>
<comment type="caution">
    <text evidence="7">The sequence shown here is derived from an EMBL/GenBank/DDBJ whole genome shotgun (WGS) entry which is preliminary data.</text>
</comment>
<keyword evidence="3 5" id="KW-1133">Transmembrane helix</keyword>
<evidence type="ECO:0000256" key="3">
    <source>
        <dbReference type="ARBA" id="ARBA00022989"/>
    </source>
</evidence>
<proteinExistence type="predicted"/>
<feature type="domain" description="GtrA/DPMS transmembrane" evidence="6">
    <location>
        <begin position="66"/>
        <end position="177"/>
    </location>
</feature>
<feature type="transmembrane region" description="Helical" evidence="5">
    <location>
        <begin position="90"/>
        <end position="112"/>
    </location>
</feature>
<name>A0A7K0DW45_9NOCA</name>
<evidence type="ECO:0000313" key="7">
    <source>
        <dbReference type="EMBL" id="MQY29808.1"/>
    </source>
</evidence>
<keyword evidence="4 5" id="KW-0472">Membrane</keyword>
<reference evidence="7 8" key="1">
    <citation type="submission" date="2019-10" db="EMBL/GenBank/DDBJ databases">
        <title>Nocardia macrotermitis sp. nov. and Nocardia aurantia sp. nov., isolated from the gut of fungus growing-termite Macrotermes natalensis.</title>
        <authorList>
            <person name="Benndorf R."/>
            <person name="Schwitalla J."/>
            <person name="Martin K."/>
            <person name="De Beer W."/>
            <person name="Kaster A.-K."/>
            <person name="Vollmers J."/>
            <person name="Poulsen M."/>
            <person name="Beemelmanns C."/>
        </authorList>
    </citation>
    <scope>NUCLEOTIDE SEQUENCE [LARGE SCALE GENOMIC DNA]</scope>
    <source>
        <strain evidence="7 8">RB56</strain>
    </source>
</reference>
<evidence type="ECO:0000256" key="4">
    <source>
        <dbReference type="ARBA" id="ARBA00023136"/>
    </source>
</evidence>
<dbReference type="Proteomes" id="UP000431401">
    <property type="component" value="Unassembled WGS sequence"/>
</dbReference>
<dbReference type="Pfam" id="PF04138">
    <property type="entry name" value="GtrA_DPMS_TM"/>
    <property type="match status" value="1"/>
</dbReference>
<sequence length="179" mass="19336">MHRRGTGISLFDNRTDTCRWQRDEVRIEPETAAARLAARFHQACAAVVARLPFGLNTVVAPTFLGFAFINGGTFAVDLLVLTLLHGVVPLPVAITGGYAVAFGLSYVLNRALNFRSHAAVVPQLAVYVAAVVINYLAFILGVSSVLTAVGVEYHLARILAGAGEAAFMYSAMKWVIFRR</sequence>
<feature type="transmembrane region" description="Helical" evidence="5">
    <location>
        <begin position="124"/>
        <end position="149"/>
    </location>
</feature>
<accession>A0A7K0DW45</accession>
<keyword evidence="2 5" id="KW-0812">Transmembrane</keyword>
<feature type="transmembrane region" description="Helical" evidence="5">
    <location>
        <begin position="155"/>
        <end position="176"/>
    </location>
</feature>
<gene>
    <name evidence="7" type="ORF">NRB56_54010</name>
</gene>